<feature type="compositionally biased region" description="Basic and acidic residues" evidence="1">
    <location>
        <begin position="41"/>
        <end position="51"/>
    </location>
</feature>
<dbReference type="AlphaFoldDB" id="A0A2P2IKS3"/>
<evidence type="ECO:0000256" key="1">
    <source>
        <dbReference type="SAM" id="MobiDB-lite"/>
    </source>
</evidence>
<name>A0A2P2IKS3_RHIMU</name>
<feature type="region of interest" description="Disordered" evidence="1">
    <location>
        <begin position="18"/>
        <end position="52"/>
    </location>
</feature>
<organism evidence="2">
    <name type="scientific">Rhizophora mucronata</name>
    <name type="common">Asiatic mangrove</name>
    <dbReference type="NCBI Taxonomy" id="61149"/>
    <lineage>
        <taxon>Eukaryota</taxon>
        <taxon>Viridiplantae</taxon>
        <taxon>Streptophyta</taxon>
        <taxon>Embryophyta</taxon>
        <taxon>Tracheophyta</taxon>
        <taxon>Spermatophyta</taxon>
        <taxon>Magnoliopsida</taxon>
        <taxon>eudicotyledons</taxon>
        <taxon>Gunneridae</taxon>
        <taxon>Pentapetalae</taxon>
        <taxon>rosids</taxon>
        <taxon>fabids</taxon>
        <taxon>Malpighiales</taxon>
        <taxon>Rhizophoraceae</taxon>
        <taxon>Rhizophora</taxon>
    </lineage>
</organism>
<sequence length="102" mass="10882">MTPLLRLVQTAIATAAPTTTATPSLREQGCATCPTDSRSSSGEREVVDRSKIKQNRRKWLTTKGTVWISTTNLAAAMTPLLRLVQTAIATAAPTTTATPSLR</sequence>
<accession>A0A2P2IKS3</accession>
<dbReference type="EMBL" id="GGEC01001325">
    <property type="protein sequence ID" value="MBW81808.1"/>
    <property type="molecule type" value="Transcribed_RNA"/>
</dbReference>
<reference evidence="2" key="1">
    <citation type="submission" date="2018-02" db="EMBL/GenBank/DDBJ databases">
        <title>Rhizophora mucronata_Transcriptome.</title>
        <authorList>
            <person name="Meera S.P."/>
            <person name="Sreeshan A."/>
            <person name="Augustine A."/>
        </authorList>
    </citation>
    <scope>NUCLEOTIDE SEQUENCE</scope>
    <source>
        <tissue evidence="2">Leaf</tissue>
    </source>
</reference>
<proteinExistence type="predicted"/>
<evidence type="ECO:0000313" key="2">
    <source>
        <dbReference type="EMBL" id="MBW81808.1"/>
    </source>
</evidence>
<protein>
    <submittedName>
        <fullName evidence="2">Uncharacterized protein</fullName>
    </submittedName>
</protein>